<name>A0A501WGZ1_9RHOB</name>
<dbReference type="GO" id="GO:0016491">
    <property type="term" value="F:oxidoreductase activity"/>
    <property type="evidence" value="ECO:0007669"/>
    <property type="project" value="UniProtKB-KW"/>
</dbReference>
<proteinExistence type="predicted"/>
<accession>A0A501WGZ1</accession>
<feature type="domain" description="FAD/NAD(P)-binding" evidence="4">
    <location>
        <begin position="4"/>
        <end position="277"/>
    </location>
</feature>
<evidence type="ECO:0000313" key="5">
    <source>
        <dbReference type="EMBL" id="TPE47324.1"/>
    </source>
</evidence>
<dbReference type="EMBL" id="VFRP01000032">
    <property type="protein sequence ID" value="TPE47324.1"/>
    <property type="molecule type" value="Genomic_DNA"/>
</dbReference>
<dbReference type="SUPFAM" id="SSF51905">
    <property type="entry name" value="FAD/NAD(P)-binding domain"/>
    <property type="match status" value="1"/>
</dbReference>
<dbReference type="Proteomes" id="UP000319255">
    <property type="component" value="Unassembled WGS sequence"/>
</dbReference>
<dbReference type="AlphaFoldDB" id="A0A501WGZ1"/>
<evidence type="ECO:0000259" key="4">
    <source>
        <dbReference type="Pfam" id="PF07992"/>
    </source>
</evidence>
<evidence type="ECO:0000256" key="2">
    <source>
        <dbReference type="ARBA" id="ARBA00022630"/>
    </source>
</evidence>
<dbReference type="PRINTS" id="PR00469">
    <property type="entry name" value="PNDRDTASEII"/>
</dbReference>
<sequence>MHDFDLIVIGQGYAGLRAARAARDRGLTVATCEAVMAGGAVATVLRLDPSPVPFTGSGPDLGAIVAMENMDGGIVPYFEAATHLSPEPRGGWRMSLPSGSHHARHVILATGTRPRALGVPGEAEFAGSGVSRCADCDGPRVRDRDALVVGGGDAAFQEAAILARFARSVTIVLRGARPRARAALVEPVLAATNVHLLRESRLGAIHGTSEEGVTGATLLTPSGPATRACAGVFILAGGAADTRLVPPSLPRGADGGLVAEEGGRLGLPGLWAAGSVRSGFRGGLREAGEDGARVAAALG</sequence>
<dbReference type="InterPro" id="IPR023753">
    <property type="entry name" value="FAD/NAD-binding_dom"/>
</dbReference>
<dbReference type="Gene3D" id="3.50.50.60">
    <property type="entry name" value="FAD/NAD(P)-binding domain"/>
    <property type="match status" value="2"/>
</dbReference>
<evidence type="ECO:0000256" key="1">
    <source>
        <dbReference type="ARBA" id="ARBA00018719"/>
    </source>
</evidence>
<dbReference type="PANTHER" id="PTHR48105">
    <property type="entry name" value="THIOREDOXIN REDUCTASE 1-RELATED-RELATED"/>
    <property type="match status" value="1"/>
</dbReference>
<keyword evidence="6" id="KW-1185">Reference proteome</keyword>
<comment type="caution">
    <text evidence="5">The sequence shown here is derived from an EMBL/GenBank/DDBJ whole genome shotgun (WGS) entry which is preliminary data.</text>
</comment>
<dbReference type="InterPro" id="IPR036188">
    <property type="entry name" value="FAD/NAD-bd_sf"/>
</dbReference>
<protein>
    <recommendedName>
        <fullName evidence="1">Thioredoxin reductase</fullName>
    </recommendedName>
</protein>
<dbReference type="InterPro" id="IPR050097">
    <property type="entry name" value="Ferredoxin-NADP_redctase_2"/>
</dbReference>
<evidence type="ECO:0000313" key="6">
    <source>
        <dbReference type="Proteomes" id="UP000319255"/>
    </source>
</evidence>
<reference evidence="5 6" key="1">
    <citation type="submission" date="2019-06" db="EMBL/GenBank/DDBJ databases">
        <title>A novel bacterium of genus Amaricoccus, isolated from marine sediment.</title>
        <authorList>
            <person name="Huang H."/>
            <person name="Mo K."/>
            <person name="Hu Y."/>
        </authorList>
    </citation>
    <scope>NUCLEOTIDE SEQUENCE [LARGE SCALE GENOMIC DNA]</scope>
    <source>
        <strain evidence="5 6">HB172011</strain>
    </source>
</reference>
<organism evidence="5 6">
    <name type="scientific">Amaricoccus solimangrovi</name>
    <dbReference type="NCBI Taxonomy" id="2589815"/>
    <lineage>
        <taxon>Bacteria</taxon>
        <taxon>Pseudomonadati</taxon>
        <taxon>Pseudomonadota</taxon>
        <taxon>Alphaproteobacteria</taxon>
        <taxon>Rhodobacterales</taxon>
        <taxon>Paracoccaceae</taxon>
        <taxon>Amaricoccus</taxon>
    </lineage>
</organism>
<evidence type="ECO:0000256" key="3">
    <source>
        <dbReference type="ARBA" id="ARBA00023002"/>
    </source>
</evidence>
<dbReference type="Pfam" id="PF07992">
    <property type="entry name" value="Pyr_redox_2"/>
    <property type="match status" value="1"/>
</dbReference>
<dbReference type="PRINTS" id="PR00368">
    <property type="entry name" value="FADPNR"/>
</dbReference>
<dbReference type="OrthoDB" id="9806179at2"/>
<keyword evidence="2" id="KW-0285">Flavoprotein</keyword>
<dbReference type="RefSeq" id="WP_140455960.1">
    <property type="nucleotide sequence ID" value="NZ_VFRP01000032.1"/>
</dbReference>
<gene>
    <name evidence="5" type="ORF">FJM51_20310</name>
</gene>
<keyword evidence="3" id="KW-0560">Oxidoreductase</keyword>